<dbReference type="GO" id="GO:0004016">
    <property type="term" value="F:adenylate cyclase activity"/>
    <property type="evidence" value="ECO:0007669"/>
    <property type="project" value="UniProtKB-EC"/>
</dbReference>
<keyword evidence="10" id="KW-0472">Membrane</keyword>
<keyword evidence="11" id="KW-0456">Lyase</keyword>
<dbReference type="AlphaFoldDB" id="A0A3S4ZJC9"/>
<proteinExistence type="predicted"/>
<keyword evidence="9" id="KW-1133">Transmembrane helix</keyword>
<dbReference type="EMBL" id="CAAALY010016610">
    <property type="protein sequence ID" value="VEL13041.1"/>
    <property type="molecule type" value="Genomic_DNA"/>
</dbReference>
<dbReference type="GO" id="GO:0005886">
    <property type="term" value="C:plasma membrane"/>
    <property type="evidence" value="ECO:0007669"/>
    <property type="project" value="TreeGrafter"/>
</dbReference>
<evidence type="ECO:0000256" key="6">
    <source>
        <dbReference type="ARBA" id="ARBA00022741"/>
    </source>
</evidence>
<keyword evidence="6" id="KW-0547">Nucleotide-binding</keyword>
<evidence type="ECO:0000256" key="5">
    <source>
        <dbReference type="ARBA" id="ARBA00022723"/>
    </source>
</evidence>
<evidence type="ECO:0000256" key="7">
    <source>
        <dbReference type="ARBA" id="ARBA00022840"/>
    </source>
</evidence>
<evidence type="ECO:0000256" key="4">
    <source>
        <dbReference type="ARBA" id="ARBA00022692"/>
    </source>
</evidence>
<keyword evidence="8" id="KW-0460">Magnesium</keyword>
<evidence type="ECO:0000256" key="8">
    <source>
        <dbReference type="ARBA" id="ARBA00022842"/>
    </source>
</evidence>
<dbReference type="GO" id="GO:0035556">
    <property type="term" value="P:intracellular signal transduction"/>
    <property type="evidence" value="ECO:0007669"/>
    <property type="project" value="InterPro"/>
</dbReference>
<name>A0A3S4ZJC9_9PLAT</name>
<evidence type="ECO:0000256" key="3">
    <source>
        <dbReference type="ARBA" id="ARBA00012201"/>
    </source>
</evidence>
<evidence type="ECO:0000313" key="13">
    <source>
        <dbReference type="EMBL" id="VEL13041.1"/>
    </source>
</evidence>
<comment type="caution">
    <text evidence="13">The sequence shown here is derived from an EMBL/GenBank/DDBJ whole genome shotgun (WGS) entry which is preliminary data.</text>
</comment>
<evidence type="ECO:0000313" key="14">
    <source>
        <dbReference type="Proteomes" id="UP000784294"/>
    </source>
</evidence>
<reference evidence="13" key="1">
    <citation type="submission" date="2018-11" db="EMBL/GenBank/DDBJ databases">
        <authorList>
            <consortium name="Pathogen Informatics"/>
        </authorList>
    </citation>
    <scope>NUCLEOTIDE SEQUENCE</scope>
</reference>
<dbReference type="EC" id="4.6.1.1" evidence="3"/>
<evidence type="ECO:0000256" key="1">
    <source>
        <dbReference type="ARBA" id="ARBA00001593"/>
    </source>
</evidence>
<keyword evidence="4" id="KW-0812">Transmembrane</keyword>
<dbReference type="PANTHER" id="PTHR45627">
    <property type="entry name" value="ADENYLATE CYCLASE TYPE 1"/>
    <property type="match status" value="1"/>
</dbReference>
<dbReference type="PROSITE" id="PS50125">
    <property type="entry name" value="GUANYLATE_CYCLASE_2"/>
    <property type="match status" value="1"/>
</dbReference>
<dbReference type="GO" id="GO:0046872">
    <property type="term" value="F:metal ion binding"/>
    <property type="evidence" value="ECO:0007669"/>
    <property type="project" value="UniProtKB-KW"/>
</dbReference>
<accession>A0A3S4ZJC9</accession>
<dbReference type="GO" id="GO:0009190">
    <property type="term" value="P:cyclic nucleotide biosynthetic process"/>
    <property type="evidence" value="ECO:0007669"/>
    <property type="project" value="InterPro"/>
</dbReference>
<comment type="subcellular location">
    <subcellularLocation>
        <location evidence="2">Membrane</location>
        <topology evidence="2">Multi-pass membrane protein</topology>
    </subcellularLocation>
</comment>
<dbReference type="OrthoDB" id="2107370at2759"/>
<evidence type="ECO:0000256" key="11">
    <source>
        <dbReference type="ARBA" id="ARBA00023239"/>
    </source>
</evidence>
<sequence>MTLLVGVYFHLASRIRIRAAFLHLADGVKARYESKRALAGQLRWISAIMPTEVRNEYWSERQKYHDLQDSKMWVYCKVFDDVSILFADIVGFTKMSSNKTANKVVLLLNDLFNRFDDLCQKTKCEKIGTLGDCYYCVAGCPTPRSDHAVCCVEMGLGMCRIIKRFNLDHGEEVNMRVGIHTGR</sequence>
<dbReference type="Pfam" id="PF00211">
    <property type="entry name" value="Guanylate_cyc"/>
    <property type="match status" value="1"/>
</dbReference>
<gene>
    <name evidence="13" type="ORF">PXEA_LOCUS6481</name>
</gene>
<organism evidence="13 14">
    <name type="scientific">Protopolystoma xenopodis</name>
    <dbReference type="NCBI Taxonomy" id="117903"/>
    <lineage>
        <taxon>Eukaryota</taxon>
        <taxon>Metazoa</taxon>
        <taxon>Spiralia</taxon>
        <taxon>Lophotrochozoa</taxon>
        <taxon>Platyhelminthes</taxon>
        <taxon>Monogenea</taxon>
        <taxon>Polyopisthocotylea</taxon>
        <taxon>Polystomatidea</taxon>
        <taxon>Polystomatidae</taxon>
        <taxon>Protopolystoma</taxon>
    </lineage>
</organism>
<protein>
    <recommendedName>
        <fullName evidence="3">adenylate cyclase</fullName>
        <ecNumber evidence="3">4.6.1.1</ecNumber>
    </recommendedName>
</protein>
<dbReference type="Gene3D" id="3.30.70.1230">
    <property type="entry name" value="Nucleotide cyclase"/>
    <property type="match status" value="1"/>
</dbReference>
<dbReference type="SMART" id="SM00044">
    <property type="entry name" value="CYCc"/>
    <property type="match status" value="1"/>
</dbReference>
<dbReference type="Proteomes" id="UP000784294">
    <property type="component" value="Unassembled WGS sequence"/>
</dbReference>
<dbReference type="CDD" id="cd07302">
    <property type="entry name" value="CHD"/>
    <property type="match status" value="1"/>
</dbReference>
<dbReference type="InterPro" id="IPR001054">
    <property type="entry name" value="A/G_cyclase"/>
</dbReference>
<comment type="catalytic activity">
    <reaction evidence="1">
        <text>ATP = 3',5'-cyclic AMP + diphosphate</text>
        <dbReference type="Rhea" id="RHEA:15389"/>
        <dbReference type="ChEBI" id="CHEBI:30616"/>
        <dbReference type="ChEBI" id="CHEBI:33019"/>
        <dbReference type="ChEBI" id="CHEBI:58165"/>
        <dbReference type="EC" id="4.6.1.1"/>
    </reaction>
</comment>
<dbReference type="GO" id="GO:0007189">
    <property type="term" value="P:adenylate cyclase-activating G protein-coupled receptor signaling pathway"/>
    <property type="evidence" value="ECO:0007669"/>
    <property type="project" value="TreeGrafter"/>
</dbReference>
<keyword evidence="7" id="KW-0067">ATP-binding</keyword>
<dbReference type="PANTHER" id="PTHR45627:SF8">
    <property type="entry name" value="ADENYLATE CYCLASE TYPE 9"/>
    <property type="match status" value="1"/>
</dbReference>
<feature type="non-terminal residue" evidence="13">
    <location>
        <position position="1"/>
    </location>
</feature>
<keyword evidence="14" id="KW-1185">Reference proteome</keyword>
<keyword evidence="5" id="KW-0479">Metal-binding</keyword>
<dbReference type="InterPro" id="IPR029787">
    <property type="entry name" value="Nucleotide_cyclase"/>
</dbReference>
<dbReference type="SUPFAM" id="SSF55073">
    <property type="entry name" value="Nucleotide cyclase"/>
    <property type="match status" value="1"/>
</dbReference>
<evidence type="ECO:0000256" key="2">
    <source>
        <dbReference type="ARBA" id="ARBA00004141"/>
    </source>
</evidence>
<evidence type="ECO:0000256" key="10">
    <source>
        <dbReference type="ARBA" id="ARBA00023136"/>
    </source>
</evidence>
<evidence type="ECO:0000256" key="9">
    <source>
        <dbReference type="ARBA" id="ARBA00022989"/>
    </source>
</evidence>
<feature type="domain" description="Guanylate cyclase" evidence="12">
    <location>
        <begin position="83"/>
        <end position="183"/>
    </location>
</feature>
<dbReference type="GO" id="GO:0005524">
    <property type="term" value="F:ATP binding"/>
    <property type="evidence" value="ECO:0007669"/>
    <property type="project" value="UniProtKB-KW"/>
</dbReference>
<evidence type="ECO:0000259" key="12">
    <source>
        <dbReference type="PROSITE" id="PS50125"/>
    </source>
</evidence>